<dbReference type="RefSeq" id="WP_234980786.1">
    <property type="nucleotide sequence ID" value="NZ_FSRJ01000002.1"/>
</dbReference>
<feature type="region of interest" description="Disordered" evidence="5">
    <location>
        <begin position="1"/>
        <end position="24"/>
    </location>
</feature>
<organism evidence="7 8">
    <name type="scientific">Agromyces cerinus subsp. cerinus</name>
    <dbReference type="NCBI Taxonomy" id="232089"/>
    <lineage>
        <taxon>Bacteria</taxon>
        <taxon>Bacillati</taxon>
        <taxon>Actinomycetota</taxon>
        <taxon>Actinomycetes</taxon>
        <taxon>Micrococcales</taxon>
        <taxon>Microbacteriaceae</taxon>
        <taxon>Agromyces</taxon>
    </lineage>
</organism>
<reference evidence="8" key="1">
    <citation type="submission" date="2016-11" db="EMBL/GenBank/DDBJ databases">
        <authorList>
            <person name="Varghese N."/>
            <person name="Submissions S."/>
        </authorList>
    </citation>
    <scope>NUCLEOTIDE SEQUENCE [LARGE SCALE GENOMIC DNA]</scope>
    <source>
        <strain evidence="8">DSM 8595</strain>
    </source>
</reference>
<feature type="transmembrane region" description="Helical" evidence="6">
    <location>
        <begin position="45"/>
        <end position="65"/>
    </location>
</feature>
<evidence type="ECO:0000256" key="2">
    <source>
        <dbReference type="ARBA" id="ARBA00022692"/>
    </source>
</evidence>
<proteinExistence type="predicted"/>
<protein>
    <submittedName>
        <fullName evidence="7">Energy-coupling factor transport system permease protein</fullName>
    </submittedName>
</protein>
<feature type="transmembrane region" description="Helical" evidence="6">
    <location>
        <begin position="96"/>
        <end position="118"/>
    </location>
</feature>
<evidence type="ECO:0000313" key="7">
    <source>
        <dbReference type="EMBL" id="SIN88167.1"/>
    </source>
</evidence>
<evidence type="ECO:0000256" key="5">
    <source>
        <dbReference type="SAM" id="MobiDB-lite"/>
    </source>
</evidence>
<dbReference type="EMBL" id="FSRJ01000002">
    <property type="protein sequence ID" value="SIN88167.1"/>
    <property type="molecule type" value="Genomic_DNA"/>
</dbReference>
<keyword evidence="4 6" id="KW-0472">Membrane</keyword>
<feature type="transmembrane region" description="Helical" evidence="6">
    <location>
        <begin position="278"/>
        <end position="297"/>
    </location>
</feature>
<evidence type="ECO:0000256" key="1">
    <source>
        <dbReference type="ARBA" id="ARBA00004141"/>
    </source>
</evidence>
<sequence length="298" mass="31441">MSAAGEGGAVTPEVSATPADGSGAHAASAALDPFAEHRTQRPSRFLYALNPLAKLAAPVPVMVIVMFSRGIALPLAFIVFAAAVLLIGARLSGRAIAALLLGIPIAALVLGVTFGVWIDPSSVAGHPAASVTLISIGDWDFTLAAYLVGFATGLRILAILLLSLIAGVTSTGTEFVRSMVQNLRVPYRLGYTALAALRFVPRFGHELEIIRAAHRVRGTDVGRGPVAAVRRAVGYIVPLLASAIRHAERVALAMDARAFGAHRTRTERHFSPWRVRDTVFVACFLAVSIVIAVLTWGR</sequence>
<dbReference type="PANTHER" id="PTHR33514">
    <property type="entry name" value="PROTEIN ABCI12, CHLOROPLASTIC"/>
    <property type="match status" value="1"/>
</dbReference>
<feature type="transmembrane region" description="Helical" evidence="6">
    <location>
        <begin position="71"/>
        <end position="89"/>
    </location>
</feature>
<dbReference type="AlphaFoldDB" id="A0A1N6EYW6"/>
<evidence type="ECO:0000256" key="6">
    <source>
        <dbReference type="SAM" id="Phobius"/>
    </source>
</evidence>
<keyword evidence="2 6" id="KW-0812">Transmembrane</keyword>
<comment type="subcellular location">
    <subcellularLocation>
        <location evidence="1">Membrane</location>
        <topology evidence="1">Multi-pass membrane protein</topology>
    </subcellularLocation>
</comment>
<dbReference type="Pfam" id="PF02361">
    <property type="entry name" value="CbiQ"/>
    <property type="match status" value="1"/>
</dbReference>
<dbReference type="STRING" id="232089.SAMN05443544_1583"/>
<dbReference type="PANTHER" id="PTHR33514:SF13">
    <property type="entry name" value="PROTEIN ABCI12, CHLOROPLASTIC"/>
    <property type="match status" value="1"/>
</dbReference>
<gene>
    <name evidence="7" type="ORF">SAMN05443544_1583</name>
</gene>
<keyword evidence="3 6" id="KW-1133">Transmembrane helix</keyword>
<evidence type="ECO:0000256" key="3">
    <source>
        <dbReference type="ARBA" id="ARBA00022989"/>
    </source>
</evidence>
<dbReference type="CDD" id="cd16914">
    <property type="entry name" value="EcfT"/>
    <property type="match status" value="1"/>
</dbReference>
<evidence type="ECO:0000313" key="8">
    <source>
        <dbReference type="Proteomes" id="UP000184699"/>
    </source>
</evidence>
<dbReference type="GO" id="GO:0005886">
    <property type="term" value="C:plasma membrane"/>
    <property type="evidence" value="ECO:0007669"/>
    <property type="project" value="UniProtKB-ARBA"/>
</dbReference>
<evidence type="ECO:0000256" key="4">
    <source>
        <dbReference type="ARBA" id="ARBA00023136"/>
    </source>
</evidence>
<dbReference type="Proteomes" id="UP000184699">
    <property type="component" value="Unassembled WGS sequence"/>
</dbReference>
<feature type="transmembrane region" description="Helical" evidence="6">
    <location>
        <begin position="143"/>
        <end position="169"/>
    </location>
</feature>
<keyword evidence="8" id="KW-1185">Reference proteome</keyword>
<dbReference type="InterPro" id="IPR003339">
    <property type="entry name" value="ABC/ECF_trnsptr_transmembrane"/>
</dbReference>
<name>A0A1N6EYW6_9MICO</name>
<accession>A0A1N6EYW6</accession>